<comment type="caution">
    <text evidence="15">The sequence shown here is derived from an EMBL/GenBank/DDBJ whole genome shotgun (WGS) entry which is preliminary data.</text>
</comment>
<keyword evidence="16" id="KW-1185">Reference proteome</keyword>
<keyword evidence="7 11" id="KW-0479">Metal-binding</keyword>
<evidence type="ECO:0000259" key="13">
    <source>
        <dbReference type="Pfam" id="PF02879"/>
    </source>
</evidence>
<evidence type="ECO:0000256" key="8">
    <source>
        <dbReference type="ARBA" id="ARBA00022842"/>
    </source>
</evidence>
<dbReference type="InterPro" id="IPR005845">
    <property type="entry name" value="A-D-PHexomutase_a/b/a-II"/>
</dbReference>
<dbReference type="SUPFAM" id="SSF53738">
    <property type="entry name" value="Phosphoglucomutase, first 3 domains"/>
    <property type="match status" value="3"/>
</dbReference>
<dbReference type="GO" id="GO:0008973">
    <property type="term" value="F:phosphopentomutase activity"/>
    <property type="evidence" value="ECO:0007669"/>
    <property type="project" value="TreeGrafter"/>
</dbReference>
<dbReference type="Pfam" id="PF02879">
    <property type="entry name" value="PGM_PMM_II"/>
    <property type="match status" value="1"/>
</dbReference>
<evidence type="ECO:0000256" key="10">
    <source>
        <dbReference type="ARBA" id="ARBA00023277"/>
    </source>
</evidence>
<dbReference type="GO" id="GO:0006006">
    <property type="term" value="P:glucose metabolic process"/>
    <property type="evidence" value="ECO:0007669"/>
    <property type="project" value="UniProtKB-KW"/>
</dbReference>
<dbReference type="OrthoDB" id="8300170at2759"/>
<organism evidence="15 16">
    <name type="scientific">Diversispora eburnea</name>
    <dbReference type="NCBI Taxonomy" id="1213867"/>
    <lineage>
        <taxon>Eukaryota</taxon>
        <taxon>Fungi</taxon>
        <taxon>Fungi incertae sedis</taxon>
        <taxon>Mucoromycota</taxon>
        <taxon>Glomeromycotina</taxon>
        <taxon>Glomeromycetes</taxon>
        <taxon>Diversisporales</taxon>
        <taxon>Diversisporaceae</taxon>
        <taxon>Diversispora</taxon>
    </lineage>
</organism>
<dbReference type="Gene3D" id="3.40.120.10">
    <property type="entry name" value="Alpha-D-Glucose-1,6-Bisphosphate, subunit A, domain 3"/>
    <property type="match status" value="3"/>
</dbReference>
<reference evidence="15" key="1">
    <citation type="submission" date="2021-06" db="EMBL/GenBank/DDBJ databases">
        <authorList>
            <person name="Kallberg Y."/>
            <person name="Tangrot J."/>
            <person name="Rosling A."/>
        </authorList>
    </citation>
    <scope>NUCLEOTIDE SEQUENCE</scope>
    <source>
        <strain evidence="15">AZ414A</strain>
    </source>
</reference>
<name>A0A9N8WU36_9GLOM</name>
<dbReference type="PANTHER" id="PTHR45745:SF1">
    <property type="entry name" value="PHOSPHOGLUCOMUTASE 2B-RELATED"/>
    <property type="match status" value="1"/>
</dbReference>
<keyword evidence="10" id="KW-0119">Carbohydrate metabolism</keyword>
<dbReference type="InterPro" id="IPR005844">
    <property type="entry name" value="A-D-PHexomutase_a/b/a-I"/>
</dbReference>
<dbReference type="GO" id="GO:0005737">
    <property type="term" value="C:cytoplasm"/>
    <property type="evidence" value="ECO:0007669"/>
    <property type="project" value="UniProtKB-SubCell"/>
</dbReference>
<evidence type="ECO:0000256" key="6">
    <source>
        <dbReference type="ARBA" id="ARBA00022553"/>
    </source>
</evidence>
<evidence type="ECO:0000256" key="4">
    <source>
        <dbReference type="ARBA" id="ARBA00022490"/>
    </source>
</evidence>
<sequence length="536" mass="60562">MASISIDSLVQEWLRLDKNPSTRSEIEKLYAERNVDELEKRLRYRISFGTAGLRSSMQAGFSRMNDLIVIQTSQGLCMYLLDTIPSSPTRGVVIGHDHRYNSERFAKLSAAVFLSKGFIVYYYRELVHTPLVPYGVKKLNAVCGIMITASHNPKQDNGYKVYWENACQIIPPHDKGIADAISNNLEPQIWDSELVNNNSLCIDKTKEISDSYFEEIKELSHYRDDNVNSNIKIVYTPMHGVGYPVAKNAFKAFSLNDFIVTKEQMNPDPDFPTVAFPNPEEGKGALALSIKTANEVGARIIFANDPDADRFAVAEKGKNDEWVIFTGNQIGVMLASVILEYYKANDKLAMLSTAVSSKMLSTMAKKEGFYFEETLTGFKWLGNAAIKLSKEGYKVLFAYEEAIGFMIGEIVRDKDGISALALFGELVIQLKKRGIEIRDYLEELYQKYGYFVSDNSYFICNSPVTIDTIFNKIRFGDNPIKSSDPDYPYPYLISYPENIGGSDREEVMKELKKIIEGVANELLEPQKYGLGYRLND</sequence>
<evidence type="ECO:0000256" key="11">
    <source>
        <dbReference type="RuleBase" id="RU004326"/>
    </source>
</evidence>
<evidence type="ECO:0000259" key="14">
    <source>
        <dbReference type="Pfam" id="PF02880"/>
    </source>
</evidence>
<keyword evidence="5" id="KW-0313">Glucose metabolism</keyword>
<feature type="domain" description="Alpha-D-phosphohexomutase alpha/beta/alpha" evidence="12">
    <location>
        <begin position="46"/>
        <end position="184"/>
    </location>
</feature>
<keyword evidence="6" id="KW-0597">Phosphoprotein</keyword>
<gene>
    <name evidence="15" type="ORF">DEBURN_LOCUS4389</name>
</gene>
<comment type="subcellular location">
    <subcellularLocation>
        <location evidence="2">Cytoplasm</location>
    </subcellularLocation>
</comment>
<evidence type="ECO:0000256" key="7">
    <source>
        <dbReference type="ARBA" id="ARBA00022723"/>
    </source>
</evidence>
<dbReference type="Proteomes" id="UP000789706">
    <property type="component" value="Unassembled WGS sequence"/>
</dbReference>
<proteinExistence type="inferred from homology"/>
<dbReference type="InterPro" id="IPR005841">
    <property type="entry name" value="Alpha-D-phosphohexomutase_SF"/>
</dbReference>
<keyword evidence="4" id="KW-0963">Cytoplasm</keyword>
<dbReference type="PROSITE" id="PS00710">
    <property type="entry name" value="PGM_PMM"/>
    <property type="match status" value="1"/>
</dbReference>
<feature type="domain" description="Alpha-D-phosphohexomutase alpha/beta/alpha" evidence="14">
    <location>
        <begin position="327"/>
        <end position="448"/>
    </location>
</feature>
<dbReference type="InterPro" id="IPR016055">
    <property type="entry name" value="A-D-PHexomutase_a/b/a-I/II/III"/>
</dbReference>
<feature type="domain" description="Alpha-D-phosphohexomutase alpha/beta/alpha" evidence="13">
    <location>
        <begin position="211"/>
        <end position="316"/>
    </location>
</feature>
<dbReference type="AlphaFoldDB" id="A0A9N8WU36"/>
<evidence type="ECO:0000256" key="2">
    <source>
        <dbReference type="ARBA" id="ARBA00004496"/>
    </source>
</evidence>
<comment type="similarity">
    <text evidence="3 11">Belongs to the phosphohexose mutase family.</text>
</comment>
<dbReference type="Pfam" id="PF02880">
    <property type="entry name" value="PGM_PMM_III"/>
    <property type="match status" value="1"/>
</dbReference>
<evidence type="ECO:0000256" key="1">
    <source>
        <dbReference type="ARBA" id="ARBA00001946"/>
    </source>
</evidence>
<evidence type="ECO:0000256" key="5">
    <source>
        <dbReference type="ARBA" id="ARBA00022526"/>
    </source>
</evidence>
<dbReference type="GO" id="GO:0005634">
    <property type="term" value="C:nucleus"/>
    <property type="evidence" value="ECO:0007669"/>
    <property type="project" value="TreeGrafter"/>
</dbReference>
<keyword evidence="9" id="KW-0413">Isomerase</keyword>
<evidence type="ECO:0000313" key="15">
    <source>
        <dbReference type="EMBL" id="CAG8495313.1"/>
    </source>
</evidence>
<accession>A0A9N8WU36</accession>
<dbReference type="FunFam" id="3.40.120.10:FF:000035">
    <property type="entry name" value="Pgm3p"/>
    <property type="match status" value="1"/>
</dbReference>
<dbReference type="Pfam" id="PF02878">
    <property type="entry name" value="PGM_PMM_I"/>
    <property type="match status" value="1"/>
</dbReference>
<dbReference type="InterPro" id="IPR005846">
    <property type="entry name" value="A-D-PHexomutase_a/b/a-III"/>
</dbReference>
<comment type="cofactor">
    <cofactor evidence="1">
        <name>Mg(2+)</name>
        <dbReference type="ChEBI" id="CHEBI:18420"/>
    </cofactor>
</comment>
<dbReference type="GO" id="GO:0006166">
    <property type="term" value="P:purine ribonucleoside salvage"/>
    <property type="evidence" value="ECO:0007669"/>
    <property type="project" value="TreeGrafter"/>
</dbReference>
<evidence type="ECO:0000256" key="3">
    <source>
        <dbReference type="ARBA" id="ARBA00010231"/>
    </source>
</evidence>
<dbReference type="EMBL" id="CAJVPK010000330">
    <property type="protein sequence ID" value="CAG8495313.1"/>
    <property type="molecule type" value="Genomic_DNA"/>
</dbReference>
<evidence type="ECO:0000259" key="12">
    <source>
        <dbReference type="Pfam" id="PF02878"/>
    </source>
</evidence>
<evidence type="ECO:0000256" key="9">
    <source>
        <dbReference type="ARBA" id="ARBA00023235"/>
    </source>
</evidence>
<dbReference type="GO" id="GO:0000287">
    <property type="term" value="F:magnesium ion binding"/>
    <property type="evidence" value="ECO:0007669"/>
    <property type="project" value="InterPro"/>
</dbReference>
<dbReference type="CDD" id="cd05799">
    <property type="entry name" value="PGM2"/>
    <property type="match status" value="1"/>
</dbReference>
<evidence type="ECO:0000313" key="16">
    <source>
        <dbReference type="Proteomes" id="UP000789706"/>
    </source>
</evidence>
<dbReference type="InterPro" id="IPR016066">
    <property type="entry name" value="A-D-PHexomutase_CS"/>
</dbReference>
<protein>
    <submittedName>
        <fullName evidence="15">6602_t:CDS:1</fullName>
    </submittedName>
</protein>
<dbReference type="PANTHER" id="PTHR45745">
    <property type="entry name" value="PHOSPHOMANNOMUTASE 45A"/>
    <property type="match status" value="1"/>
</dbReference>
<dbReference type="PRINTS" id="PR00509">
    <property type="entry name" value="PGMPMM"/>
</dbReference>
<keyword evidence="8 11" id="KW-0460">Magnesium</keyword>